<evidence type="ECO:0000259" key="7">
    <source>
        <dbReference type="SMART" id="SM01005"/>
    </source>
</evidence>
<evidence type="ECO:0000256" key="2">
    <source>
        <dbReference type="ARBA" id="ARBA00022898"/>
    </source>
</evidence>
<keyword evidence="3 4" id="KW-0413">Isomerase</keyword>
<evidence type="ECO:0000256" key="5">
    <source>
        <dbReference type="PIRSR" id="PIRSR600821-50"/>
    </source>
</evidence>
<evidence type="ECO:0000256" key="1">
    <source>
        <dbReference type="ARBA" id="ARBA00001933"/>
    </source>
</evidence>
<dbReference type="RefSeq" id="WP_171680424.1">
    <property type="nucleotide sequence ID" value="NZ_JABGBN010000003.1"/>
</dbReference>
<sequence>MPRPIQAIISTQAMAHNLAQVRTRVGEIQEQAKSSNTVKTLAIIKANAYGHGTLNALKGFAEADGLGMIDLEDAVLCRQQRWQKPIILLEGFFHQADVEILQQYRITTAVHSFYQIDYLKQAKLGMSPIDVMVKFNTGMNRLGFLASQAQEVLSLLKALQTKGIVGRIGCMSHFANADLDSRYVNEAAEQVMQLSTSFDGPLSMCNSAASIRYPQFGIHAAENWLRPGICLYGSVPFDTQLEGFTDVTFKPTMTLMADIIAIQTLQVGDSVGYGSTFTADRPMKIAVVACGYADGYPRSAAENTPVTVDGQPARLVGRVSMDMLTIDITHLPHAHIGSKVVLWGEQGPSIDVVADYSNRIGYELMCGLTKRVPVQVI</sequence>
<dbReference type="PRINTS" id="PR00992">
    <property type="entry name" value="ALARACEMASE"/>
</dbReference>
<dbReference type="InterPro" id="IPR001608">
    <property type="entry name" value="Ala_racemase_N"/>
</dbReference>
<dbReference type="PROSITE" id="PS00395">
    <property type="entry name" value="ALANINE_RACEMASE"/>
    <property type="match status" value="1"/>
</dbReference>
<comment type="similarity">
    <text evidence="4">Belongs to the alanine racemase family.</text>
</comment>
<dbReference type="Gene3D" id="2.40.37.10">
    <property type="entry name" value="Lyase, Ornithine Decarboxylase, Chain A, domain 1"/>
    <property type="match status" value="1"/>
</dbReference>
<comment type="pathway">
    <text evidence="4">Amino-acid biosynthesis; D-alanine biosynthesis; D-alanine from L-alanine: step 1/1.</text>
</comment>
<dbReference type="InterPro" id="IPR000821">
    <property type="entry name" value="Ala_racemase"/>
</dbReference>
<keyword evidence="2 4" id="KW-0663">Pyridoxal phosphate</keyword>
<proteinExistence type="inferred from homology"/>
<dbReference type="SUPFAM" id="SSF50621">
    <property type="entry name" value="Alanine racemase C-terminal domain-like"/>
    <property type="match status" value="1"/>
</dbReference>
<dbReference type="UniPathway" id="UPA00042">
    <property type="reaction ID" value="UER00497"/>
</dbReference>
<dbReference type="GO" id="GO:0005829">
    <property type="term" value="C:cytosol"/>
    <property type="evidence" value="ECO:0007669"/>
    <property type="project" value="TreeGrafter"/>
</dbReference>
<dbReference type="Proteomes" id="UP000537862">
    <property type="component" value="Unassembled WGS sequence"/>
</dbReference>
<evidence type="ECO:0000313" key="9">
    <source>
        <dbReference type="Proteomes" id="UP000537862"/>
    </source>
</evidence>
<feature type="active site" description="Proton acceptor; specific for L-alanine" evidence="4">
    <location>
        <position position="273"/>
    </location>
</feature>
<organism evidence="8 9">
    <name type="scientific">Pelistega suis</name>
    <dbReference type="NCBI Taxonomy" id="1631957"/>
    <lineage>
        <taxon>Bacteria</taxon>
        <taxon>Pseudomonadati</taxon>
        <taxon>Pseudomonadota</taxon>
        <taxon>Betaproteobacteria</taxon>
        <taxon>Burkholderiales</taxon>
        <taxon>Alcaligenaceae</taxon>
        <taxon>Pelistega</taxon>
    </lineage>
</organism>
<feature type="domain" description="Alanine racemase C-terminal" evidence="7">
    <location>
        <begin position="252"/>
        <end position="377"/>
    </location>
</feature>
<dbReference type="EC" id="5.1.1.1" evidence="4"/>
<dbReference type="AlphaFoldDB" id="A0A849P866"/>
<accession>A0A849P866</accession>
<dbReference type="Pfam" id="PF01168">
    <property type="entry name" value="Ala_racemase_N"/>
    <property type="match status" value="1"/>
</dbReference>
<dbReference type="InterPro" id="IPR011079">
    <property type="entry name" value="Ala_racemase_C"/>
</dbReference>
<feature type="modified residue" description="N6-(pyridoxal phosphate)lysine" evidence="4 5">
    <location>
        <position position="45"/>
    </location>
</feature>
<dbReference type="SUPFAM" id="SSF51419">
    <property type="entry name" value="PLP-binding barrel"/>
    <property type="match status" value="1"/>
</dbReference>
<feature type="binding site" evidence="4 6">
    <location>
        <position position="321"/>
    </location>
    <ligand>
        <name>substrate</name>
    </ligand>
</feature>
<dbReference type="InterPro" id="IPR009006">
    <property type="entry name" value="Ala_racemase/Decarboxylase_C"/>
</dbReference>
<dbReference type="GO" id="GO:0008784">
    <property type="term" value="F:alanine racemase activity"/>
    <property type="evidence" value="ECO:0007669"/>
    <property type="project" value="UniProtKB-UniRule"/>
</dbReference>
<dbReference type="EMBL" id="JABGBN010000003">
    <property type="protein sequence ID" value="NOL51728.1"/>
    <property type="molecule type" value="Genomic_DNA"/>
</dbReference>
<dbReference type="Gene3D" id="3.20.20.10">
    <property type="entry name" value="Alanine racemase"/>
    <property type="match status" value="1"/>
</dbReference>
<evidence type="ECO:0000313" key="8">
    <source>
        <dbReference type="EMBL" id="NOL51728.1"/>
    </source>
</evidence>
<comment type="cofactor">
    <cofactor evidence="1 4 5">
        <name>pyridoxal 5'-phosphate</name>
        <dbReference type="ChEBI" id="CHEBI:597326"/>
    </cofactor>
</comment>
<name>A0A849P866_9BURK</name>
<dbReference type="GO" id="GO:0030632">
    <property type="term" value="P:D-alanine biosynthetic process"/>
    <property type="evidence" value="ECO:0007669"/>
    <property type="project" value="UniProtKB-UniRule"/>
</dbReference>
<comment type="catalytic activity">
    <reaction evidence="4">
        <text>L-alanine = D-alanine</text>
        <dbReference type="Rhea" id="RHEA:20249"/>
        <dbReference type="ChEBI" id="CHEBI:57416"/>
        <dbReference type="ChEBI" id="CHEBI:57972"/>
        <dbReference type="EC" id="5.1.1.1"/>
    </reaction>
</comment>
<dbReference type="Pfam" id="PF00842">
    <property type="entry name" value="Ala_racemase_C"/>
    <property type="match status" value="1"/>
</dbReference>
<dbReference type="HAMAP" id="MF_01201">
    <property type="entry name" value="Ala_racemase"/>
    <property type="match status" value="1"/>
</dbReference>
<feature type="active site" description="Proton acceptor; specific for D-alanine" evidence="4">
    <location>
        <position position="45"/>
    </location>
</feature>
<reference evidence="8 9" key="1">
    <citation type="submission" date="2020-05" db="EMBL/GenBank/DDBJ databases">
        <authorList>
            <person name="Niu N."/>
        </authorList>
    </citation>
    <scope>NUCLEOTIDE SEQUENCE [LARGE SCALE GENOMIC DNA]</scope>
    <source>
        <strain evidence="8 9">3340-03</strain>
    </source>
</reference>
<dbReference type="SMART" id="SM01005">
    <property type="entry name" value="Ala_racemase_C"/>
    <property type="match status" value="1"/>
</dbReference>
<keyword evidence="9" id="KW-1185">Reference proteome</keyword>
<dbReference type="NCBIfam" id="TIGR00492">
    <property type="entry name" value="alr"/>
    <property type="match status" value="1"/>
</dbReference>
<comment type="caution">
    <text evidence="8">The sequence shown here is derived from an EMBL/GenBank/DDBJ whole genome shotgun (WGS) entry which is preliminary data.</text>
</comment>
<comment type="function">
    <text evidence="4">Catalyzes the interconversion of L-alanine and D-alanine. May also act on other amino acids.</text>
</comment>
<protein>
    <recommendedName>
        <fullName evidence="4">Alanine racemase</fullName>
        <ecNumber evidence="4">5.1.1.1</ecNumber>
    </recommendedName>
</protein>
<dbReference type="PANTHER" id="PTHR30511">
    <property type="entry name" value="ALANINE RACEMASE"/>
    <property type="match status" value="1"/>
</dbReference>
<dbReference type="GO" id="GO:0030170">
    <property type="term" value="F:pyridoxal phosphate binding"/>
    <property type="evidence" value="ECO:0007669"/>
    <property type="project" value="UniProtKB-UniRule"/>
</dbReference>
<feature type="binding site" evidence="4 6">
    <location>
        <position position="141"/>
    </location>
    <ligand>
        <name>substrate</name>
    </ligand>
</feature>
<evidence type="ECO:0000256" key="6">
    <source>
        <dbReference type="PIRSR" id="PIRSR600821-52"/>
    </source>
</evidence>
<gene>
    <name evidence="8" type="primary">alr</name>
    <name evidence="8" type="ORF">HKX39_06025</name>
</gene>
<dbReference type="InterPro" id="IPR020622">
    <property type="entry name" value="Ala_racemase_pyridoxalP-BS"/>
</dbReference>
<evidence type="ECO:0000256" key="4">
    <source>
        <dbReference type="HAMAP-Rule" id="MF_01201"/>
    </source>
</evidence>
<evidence type="ECO:0000256" key="3">
    <source>
        <dbReference type="ARBA" id="ARBA00023235"/>
    </source>
</evidence>
<dbReference type="PANTHER" id="PTHR30511:SF0">
    <property type="entry name" value="ALANINE RACEMASE, CATABOLIC-RELATED"/>
    <property type="match status" value="1"/>
</dbReference>
<dbReference type="InterPro" id="IPR029066">
    <property type="entry name" value="PLP-binding_barrel"/>
</dbReference>